<comment type="caution">
    <text evidence="2">The sequence shown here is derived from an EMBL/GenBank/DDBJ whole genome shotgun (WGS) entry which is preliminary data.</text>
</comment>
<evidence type="ECO:0000313" key="2">
    <source>
        <dbReference type="EMBL" id="MDH0568857.1"/>
    </source>
</evidence>
<dbReference type="Gene3D" id="3.30.950.30">
    <property type="entry name" value="Schlafen, AAA domain"/>
    <property type="match status" value="1"/>
</dbReference>
<dbReference type="PANTHER" id="PTHR30595:SF6">
    <property type="entry name" value="SCHLAFEN ALBA-2 DOMAIN-CONTAINING PROTEIN"/>
    <property type="match status" value="1"/>
</dbReference>
<dbReference type="InterPro" id="IPR038461">
    <property type="entry name" value="Schlafen_AlbA_2_dom_sf"/>
</dbReference>
<keyword evidence="2" id="KW-0067">ATP-binding</keyword>
<dbReference type="Proteomes" id="UP001159292">
    <property type="component" value="Unassembled WGS sequence"/>
</dbReference>
<accession>A0AB35L3Q9</accession>
<dbReference type="EMBL" id="JAOEET010000050">
    <property type="protein sequence ID" value="MDH0568857.1"/>
    <property type="molecule type" value="Genomic_DNA"/>
</dbReference>
<gene>
    <name evidence="2" type="ORF">N7671_16895</name>
</gene>
<reference evidence="2" key="1">
    <citation type="submission" date="2022-09" db="EMBL/GenBank/DDBJ databases">
        <title>Intensive care unit water sources are persistently colonized with multi-drug resistant bacteria and are the site of extensive horizontal gene transfer of antibiotic resistance genes.</title>
        <authorList>
            <person name="Diorio-Toth L."/>
        </authorList>
    </citation>
    <scope>NUCLEOTIDE SEQUENCE</scope>
    <source>
        <strain evidence="2">GD04000</strain>
    </source>
</reference>
<name>A0AB35L3Q9_ECTOL</name>
<dbReference type="PANTHER" id="PTHR30595">
    <property type="entry name" value="GLPR-RELATED TRANSCRIPTIONAL REPRESSOR"/>
    <property type="match status" value="1"/>
</dbReference>
<sequence length="386" mass="43672">MIDLLNMLRYKSESTDIDFKSAQYRFNNGTEADKSELLKDILAIANSWRDGTGYILLGFKDQRPHPAEVVGIQDSIDDSRIQQFVNSKVKPKLTFRYEEHLYEGKTIGVIIIPKQKRPFYLASPYGKLKSNVVYVRRGSSTDEAEPVETIAMANEDSGRSAPKIELSLLTPENTEFPNSFAHTYLRFTEEFPDFERPRQPRGPFDPPEFIGLDRDNSDFWREYAEYTQINEALITMRFVLTNQSGIQLSNAKIEVSVEALDSQPCEMIPGRDLPDAPQTTWNVTNLVSMQDVLAKQDLNLVVDDNGLAQVCHIRLGTLLPGEQARSETLAIIPHAPGRLRLSLRILGAELAVPVEKEHLLEATGEAHALDFSGFMRYLQTKAMHQK</sequence>
<dbReference type="Pfam" id="PF04326">
    <property type="entry name" value="SLFN_AlbA_2"/>
    <property type="match status" value="1"/>
</dbReference>
<dbReference type="AlphaFoldDB" id="A0AB35L3Q9"/>
<evidence type="ECO:0000313" key="3">
    <source>
        <dbReference type="Proteomes" id="UP001159292"/>
    </source>
</evidence>
<dbReference type="GO" id="GO:0005524">
    <property type="term" value="F:ATP binding"/>
    <property type="evidence" value="ECO:0007669"/>
    <property type="project" value="UniProtKB-KW"/>
</dbReference>
<feature type="domain" description="Schlafen AlbA-2" evidence="1">
    <location>
        <begin position="13"/>
        <end position="144"/>
    </location>
</feature>
<dbReference type="GeneID" id="300418018"/>
<organism evidence="2 3">
    <name type="scientific">Ectopseudomonas oleovorans</name>
    <name type="common">Pseudomonas oleovorans</name>
    <dbReference type="NCBI Taxonomy" id="301"/>
    <lineage>
        <taxon>Bacteria</taxon>
        <taxon>Pseudomonadati</taxon>
        <taxon>Pseudomonadota</taxon>
        <taxon>Gammaproteobacteria</taxon>
        <taxon>Pseudomonadales</taxon>
        <taxon>Pseudomonadaceae</taxon>
        <taxon>Ectopseudomonas</taxon>
    </lineage>
</organism>
<dbReference type="RefSeq" id="WP_257598696.1">
    <property type="nucleotide sequence ID" value="NZ_JANKBU010000095.1"/>
</dbReference>
<keyword evidence="2" id="KW-0547">Nucleotide-binding</keyword>
<dbReference type="InterPro" id="IPR007421">
    <property type="entry name" value="Schlafen_AlbA_2_dom"/>
</dbReference>
<evidence type="ECO:0000259" key="1">
    <source>
        <dbReference type="Pfam" id="PF04326"/>
    </source>
</evidence>
<proteinExistence type="predicted"/>
<protein>
    <submittedName>
        <fullName evidence="2">ATP-binding protein</fullName>
    </submittedName>
</protein>